<reference evidence="2" key="1">
    <citation type="journal article" date="2020" name="mSystems">
        <title>Genome- and Community-Level Interaction Insights into Carbon Utilization and Element Cycling Functions of Hydrothermarchaeota in Hydrothermal Sediment.</title>
        <authorList>
            <person name="Zhou Z."/>
            <person name="Liu Y."/>
            <person name="Xu W."/>
            <person name="Pan J."/>
            <person name="Luo Z.H."/>
            <person name="Li M."/>
        </authorList>
    </citation>
    <scope>NUCLEOTIDE SEQUENCE [LARGE SCALE GENOMIC DNA]</scope>
    <source>
        <strain evidence="2">SpSt-902</strain>
    </source>
</reference>
<comment type="caution">
    <text evidence="2">The sequence shown here is derived from an EMBL/GenBank/DDBJ whole genome shotgun (WGS) entry which is preliminary data.</text>
</comment>
<feature type="region of interest" description="Disordered" evidence="1">
    <location>
        <begin position="76"/>
        <end position="97"/>
    </location>
</feature>
<proteinExistence type="predicted"/>
<dbReference type="InterPro" id="IPR007367">
    <property type="entry name" value="DUF433"/>
</dbReference>
<dbReference type="InterPro" id="IPR036388">
    <property type="entry name" value="WH-like_DNA-bd_sf"/>
</dbReference>
<dbReference type="EMBL" id="DTMM01000216">
    <property type="protein sequence ID" value="HFT94229.1"/>
    <property type="molecule type" value="Genomic_DNA"/>
</dbReference>
<evidence type="ECO:0000256" key="1">
    <source>
        <dbReference type="SAM" id="MobiDB-lite"/>
    </source>
</evidence>
<organism evidence="2">
    <name type="scientific">Leptospirillum ferriphilum</name>
    <dbReference type="NCBI Taxonomy" id="178606"/>
    <lineage>
        <taxon>Bacteria</taxon>
        <taxon>Pseudomonadati</taxon>
        <taxon>Nitrospirota</taxon>
        <taxon>Nitrospiria</taxon>
        <taxon>Nitrospirales</taxon>
        <taxon>Nitrospiraceae</taxon>
        <taxon>Leptospirillum</taxon>
    </lineage>
</organism>
<name>A0A7C3QWB0_9BACT</name>
<accession>A0A7C3QWB0</accession>
<gene>
    <name evidence="2" type="ORF">ENX03_09950</name>
</gene>
<sequence length="97" mass="11258">MSRQIRMNPRIAKGQPCLEGTHISVSVFLELFKKGYTIDRIVNECYPDLTREDVIEAIDFMIDWVRRAPMYLPDMVDQSPSAQNPDQLIRLDGFEDP</sequence>
<dbReference type="Gene3D" id="1.10.10.10">
    <property type="entry name" value="Winged helix-like DNA-binding domain superfamily/Winged helix DNA-binding domain"/>
    <property type="match status" value="1"/>
</dbReference>
<dbReference type="SUPFAM" id="SSF46689">
    <property type="entry name" value="Homeodomain-like"/>
    <property type="match status" value="1"/>
</dbReference>
<protein>
    <submittedName>
        <fullName evidence="2">DUF433 domain-containing protein</fullName>
    </submittedName>
</protein>
<dbReference type="Pfam" id="PF04255">
    <property type="entry name" value="DUF433"/>
    <property type="match status" value="1"/>
</dbReference>
<dbReference type="AlphaFoldDB" id="A0A7C3QWB0"/>
<dbReference type="InterPro" id="IPR009057">
    <property type="entry name" value="Homeodomain-like_sf"/>
</dbReference>
<evidence type="ECO:0000313" key="2">
    <source>
        <dbReference type="EMBL" id="HFT94229.1"/>
    </source>
</evidence>